<dbReference type="EMBL" id="WIQZ01000001">
    <property type="protein sequence ID" value="KAF3147245.1"/>
    <property type="molecule type" value="Genomic_DNA"/>
</dbReference>
<name>A0A7C8K264_ORBOL</name>
<organism evidence="1 2">
    <name type="scientific">Orbilia oligospora</name>
    <name type="common">Nematode-trapping fungus</name>
    <name type="synonym">Arthrobotrys oligospora</name>
    <dbReference type="NCBI Taxonomy" id="2813651"/>
    <lineage>
        <taxon>Eukaryota</taxon>
        <taxon>Fungi</taxon>
        <taxon>Dikarya</taxon>
        <taxon>Ascomycota</taxon>
        <taxon>Pezizomycotina</taxon>
        <taxon>Orbiliomycetes</taxon>
        <taxon>Orbiliales</taxon>
        <taxon>Orbiliaceae</taxon>
        <taxon>Orbilia</taxon>
    </lineage>
</organism>
<gene>
    <name evidence="1" type="ORF">TWF703_000085</name>
</gene>
<proteinExistence type="predicted"/>
<sequence>MASTDQTSKLKIVSRSDFTEEAPEALIAAPRKEIPADYAERAKSVRPTDLFKPLKKSAQFGQKFDIDPNDGNGAWESGEIGAAVGKVLYELFQSYEDWANGQGDFVQQTLTGIMNEPYIKESELNVFVFSDVKSGLYFTNPWFTTTDDTAWFGILDKQYYIAVFESCWFGRHGAGGWQNWGFSWHGGSWYGARGTEDQGTNKVIITYKAQPKYAQQSKSNIMILTRRGTYEKSRLTSKHFLTSKFWTIT</sequence>
<evidence type="ECO:0000313" key="1">
    <source>
        <dbReference type="EMBL" id="KAF3147245.1"/>
    </source>
</evidence>
<comment type="caution">
    <text evidence="1">The sequence shown here is derived from an EMBL/GenBank/DDBJ whole genome shotgun (WGS) entry which is preliminary data.</text>
</comment>
<accession>A0A7C8K264</accession>
<evidence type="ECO:0000313" key="2">
    <source>
        <dbReference type="Proteomes" id="UP000480548"/>
    </source>
</evidence>
<protein>
    <submittedName>
        <fullName evidence="1">Uncharacterized protein</fullName>
    </submittedName>
</protein>
<dbReference type="AlphaFoldDB" id="A0A7C8K264"/>
<reference evidence="1 2" key="1">
    <citation type="submission" date="2019-06" db="EMBL/GenBank/DDBJ databases">
        <authorList>
            <person name="Palmer J.M."/>
        </authorList>
    </citation>
    <scope>NUCLEOTIDE SEQUENCE [LARGE SCALE GENOMIC DNA]</scope>
    <source>
        <strain evidence="1 2">TWF703</strain>
    </source>
</reference>
<dbReference type="Proteomes" id="UP000480548">
    <property type="component" value="Unassembled WGS sequence"/>
</dbReference>